<dbReference type="Gene3D" id="1.10.540.10">
    <property type="entry name" value="Acyl-CoA dehydrogenase/oxidase, N-terminal domain"/>
    <property type="match status" value="1"/>
</dbReference>
<dbReference type="Proteomes" id="UP001500897">
    <property type="component" value="Unassembled WGS sequence"/>
</dbReference>
<dbReference type="InterPro" id="IPR036250">
    <property type="entry name" value="AcylCo_DH-like_C"/>
</dbReference>
<dbReference type="Pfam" id="PF00441">
    <property type="entry name" value="Acyl-CoA_dh_1"/>
    <property type="match status" value="1"/>
</dbReference>
<organism evidence="14 15">
    <name type="scientific">Kitasatospora saccharophila</name>
    <dbReference type="NCBI Taxonomy" id="407973"/>
    <lineage>
        <taxon>Bacteria</taxon>
        <taxon>Bacillati</taxon>
        <taxon>Actinomycetota</taxon>
        <taxon>Actinomycetes</taxon>
        <taxon>Kitasatosporales</taxon>
        <taxon>Streptomycetaceae</taxon>
        <taxon>Kitasatospora</taxon>
    </lineage>
</organism>
<dbReference type="Gene3D" id="2.40.110.10">
    <property type="entry name" value="Butyryl-CoA Dehydrogenase, subunit A, domain 2"/>
    <property type="match status" value="1"/>
</dbReference>
<evidence type="ECO:0000256" key="6">
    <source>
        <dbReference type="ARBA" id="ARBA00023002"/>
    </source>
</evidence>
<evidence type="ECO:0000259" key="12">
    <source>
        <dbReference type="Pfam" id="PF02770"/>
    </source>
</evidence>
<evidence type="ECO:0000313" key="14">
    <source>
        <dbReference type="EMBL" id="GAA2120870.1"/>
    </source>
</evidence>
<dbReference type="PANTHER" id="PTHR48083">
    <property type="entry name" value="MEDIUM-CHAIN SPECIFIC ACYL-COA DEHYDROGENASE, MITOCHONDRIAL-RELATED"/>
    <property type="match status" value="1"/>
</dbReference>
<reference evidence="15" key="1">
    <citation type="journal article" date="2019" name="Int. J. Syst. Evol. Microbiol.">
        <title>The Global Catalogue of Microorganisms (GCM) 10K type strain sequencing project: providing services to taxonomists for standard genome sequencing and annotation.</title>
        <authorList>
            <consortium name="The Broad Institute Genomics Platform"/>
            <consortium name="The Broad Institute Genome Sequencing Center for Infectious Disease"/>
            <person name="Wu L."/>
            <person name="Ma J."/>
        </authorList>
    </citation>
    <scope>NUCLEOTIDE SEQUENCE [LARGE SCALE GENOMIC DNA]</scope>
    <source>
        <strain evidence="15">JCM 14559</strain>
    </source>
</reference>
<dbReference type="InterPro" id="IPR013786">
    <property type="entry name" value="AcylCoA_DH/ox_N"/>
</dbReference>
<dbReference type="InterPro" id="IPR009075">
    <property type="entry name" value="AcylCo_DH/oxidase_C"/>
</dbReference>
<evidence type="ECO:0000256" key="9">
    <source>
        <dbReference type="ARBA" id="ARBA00042660"/>
    </source>
</evidence>
<dbReference type="InterPro" id="IPR050741">
    <property type="entry name" value="Acyl-CoA_dehydrogenase"/>
</dbReference>
<comment type="cofactor">
    <cofactor evidence="1 10">
        <name>FAD</name>
        <dbReference type="ChEBI" id="CHEBI:57692"/>
    </cofactor>
</comment>
<dbReference type="RefSeq" id="WP_344558191.1">
    <property type="nucleotide sequence ID" value="NZ_BAAANS010000075.1"/>
</dbReference>
<evidence type="ECO:0000256" key="8">
    <source>
        <dbReference type="ARBA" id="ARBA00040394"/>
    </source>
</evidence>
<keyword evidence="15" id="KW-1185">Reference proteome</keyword>
<proteinExistence type="inferred from homology"/>
<dbReference type="Pfam" id="PF02770">
    <property type="entry name" value="Acyl-CoA_dh_M"/>
    <property type="match status" value="1"/>
</dbReference>
<keyword evidence="4 10" id="KW-0285">Flavoprotein</keyword>
<dbReference type="InterPro" id="IPR006091">
    <property type="entry name" value="Acyl-CoA_Oxase/DH_mid-dom"/>
</dbReference>
<comment type="similarity">
    <text evidence="3 10">Belongs to the acyl-CoA dehydrogenase family.</text>
</comment>
<dbReference type="PIRSF" id="PIRSF016578">
    <property type="entry name" value="HsaA"/>
    <property type="match status" value="1"/>
</dbReference>
<dbReference type="Pfam" id="PF02771">
    <property type="entry name" value="Acyl-CoA_dh_N"/>
    <property type="match status" value="1"/>
</dbReference>
<dbReference type="InterPro" id="IPR006089">
    <property type="entry name" value="Acyl-CoA_DH_CS"/>
</dbReference>
<comment type="pathway">
    <text evidence="2">Siderophore biosynthesis; mycobactin biosynthesis.</text>
</comment>
<accession>A0ABP5JTH2</accession>
<evidence type="ECO:0000256" key="5">
    <source>
        <dbReference type="ARBA" id="ARBA00022827"/>
    </source>
</evidence>
<sequence length="385" mass="41886">MKRTVYTQDHEDFRAVVRDFIAREVTPYYEQWEADNRVPRELFRKLGELGVMGFGIPEEYGGPGETSYKYQTVIAEEAARAAVSFGHYTVTTGIVLPYLLRIADEEQRKRWLPGIASGDLALCIAMTEPGTGSDLAGIRTAAKLSEDGTHYVLNGAKTFITGALNSELCIVVARTSSPSPEDRRSGLTLLVVPTDSEGFAYGRKLHKIGLRASDTSELSFTDVKVPVENVLGEVGKGFSYLGQNLARERLSIGVAAVATATAAIGFAKAYVQERQVFGKPVAAFQNTKFVLAECAAEVEAAQAMVDKGIELDDTHELTGADAAKIKLFCTEVAARVIDKCLQLHGGYGYMLEYPIARLYADTRVSRIYGGTSEVMKTIIAKDLGL</sequence>
<comment type="function">
    <text evidence="7">Catalyzes the dehydrogenation at the alpha-beta position of ACP-bound acyl chains. This results in the introduction of a double bond in the lipidic chain, which is further transferred to the epsilon-amino group of lysine residue in the mycobactin core by MbtK.</text>
</comment>
<evidence type="ECO:0000256" key="3">
    <source>
        <dbReference type="ARBA" id="ARBA00009347"/>
    </source>
</evidence>
<evidence type="ECO:0000259" key="11">
    <source>
        <dbReference type="Pfam" id="PF00441"/>
    </source>
</evidence>
<dbReference type="InterPro" id="IPR046373">
    <property type="entry name" value="Acyl-CoA_Oxase/DH_mid-dom_sf"/>
</dbReference>
<evidence type="ECO:0000256" key="4">
    <source>
        <dbReference type="ARBA" id="ARBA00022630"/>
    </source>
</evidence>
<dbReference type="InterPro" id="IPR009100">
    <property type="entry name" value="AcylCoA_DH/oxidase_NM_dom_sf"/>
</dbReference>
<dbReference type="InterPro" id="IPR037069">
    <property type="entry name" value="AcylCoA_DH/ox_N_sf"/>
</dbReference>
<evidence type="ECO:0000256" key="1">
    <source>
        <dbReference type="ARBA" id="ARBA00001974"/>
    </source>
</evidence>
<comment type="caution">
    <text evidence="14">The sequence shown here is derived from an EMBL/GenBank/DDBJ whole genome shotgun (WGS) entry which is preliminary data.</text>
</comment>
<dbReference type="SUPFAM" id="SSF47203">
    <property type="entry name" value="Acyl-CoA dehydrogenase C-terminal domain-like"/>
    <property type="match status" value="1"/>
</dbReference>
<name>A0ABP5JTH2_9ACTN</name>
<evidence type="ECO:0000259" key="13">
    <source>
        <dbReference type="Pfam" id="PF02771"/>
    </source>
</evidence>
<dbReference type="EMBL" id="BAAANS010000075">
    <property type="protein sequence ID" value="GAA2120870.1"/>
    <property type="molecule type" value="Genomic_DNA"/>
</dbReference>
<dbReference type="PANTHER" id="PTHR48083:SF20">
    <property type="entry name" value="LONG-CHAIN SPECIFIC ACYL-COA DEHYDROGENASE, MITOCHONDRIAL"/>
    <property type="match status" value="1"/>
</dbReference>
<evidence type="ECO:0000256" key="10">
    <source>
        <dbReference type="RuleBase" id="RU362125"/>
    </source>
</evidence>
<protein>
    <recommendedName>
        <fullName evidence="8">Acyl-[acyl-carrier-protein] dehydrogenase MbtN</fullName>
    </recommendedName>
    <alternativeName>
        <fullName evidence="9">Mycobactin synthase protein N</fullName>
    </alternativeName>
</protein>
<gene>
    <name evidence="14" type="ORF">GCM10009759_70110</name>
</gene>
<feature type="domain" description="Acyl-CoA oxidase/dehydrogenase middle" evidence="12">
    <location>
        <begin position="123"/>
        <end position="223"/>
    </location>
</feature>
<dbReference type="Gene3D" id="1.20.140.10">
    <property type="entry name" value="Butyryl-CoA Dehydrogenase, subunit A, domain 3"/>
    <property type="match status" value="1"/>
</dbReference>
<evidence type="ECO:0000313" key="15">
    <source>
        <dbReference type="Proteomes" id="UP001500897"/>
    </source>
</evidence>
<feature type="domain" description="Acyl-CoA dehydrogenase/oxidase C-terminal" evidence="11">
    <location>
        <begin position="235"/>
        <end position="383"/>
    </location>
</feature>
<dbReference type="PROSITE" id="PS00073">
    <property type="entry name" value="ACYL_COA_DH_2"/>
    <property type="match status" value="1"/>
</dbReference>
<feature type="domain" description="Acyl-CoA dehydrogenase/oxidase N-terminal" evidence="13">
    <location>
        <begin position="7"/>
        <end position="119"/>
    </location>
</feature>
<evidence type="ECO:0000256" key="2">
    <source>
        <dbReference type="ARBA" id="ARBA00005102"/>
    </source>
</evidence>
<evidence type="ECO:0000256" key="7">
    <source>
        <dbReference type="ARBA" id="ARBA00037085"/>
    </source>
</evidence>
<keyword evidence="6 10" id="KW-0560">Oxidoreductase</keyword>
<dbReference type="SUPFAM" id="SSF56645">
    <property type="entry name" value="Acyl-CoA dehydrogenase NM domain-like"/>
    <property type="match status" value="1"/>
</dbReference>
<keyword evidence="5 10" id="KW-0274">FAD</keyword>